<comment type="caution">
    <text evidence="1">The sequence shown here is derived from an EMBL/GenBank/DDBJ whole genome shotgun (WGS) entry which is preliminary data.</text>
</comment>
<organism evidence="1 2">
    <name type="scientific">Cinchona calisaya</name>
    <dbReference type="NCBI Taxonomy" id="153742"/>
    <lineage>
        <taxon>Eukaryota</taxon>
        <taxon>Viridiplantae</taxon>
        <taxon>Streptophyta</taxon>
        <taxon>Embryophyta</taxon>
        <taxon>Tracheophyta</taxon>
        <taxon>Spermatophyta</taxon>
        <taxon>Magnoliopsida</taxon>
        <taxon>eudicotyledons</taxon>
        <taxon>Gunneridae</taxon>
        <taxon>Pentapetalae</taxon>
        <taxon>asterids</taxon>
        <taxon>lamiids</taxon>
        <taxon>Gentianales</taxon>
        <taxon>Rubiaceae</taxon>
        <taxon>Cinchonoideae</taxon>
        <taxon>Cinchoneae</taxon>
        <taxon>Cinchona</taxon>
    </lineage>
</organism>
<gene>
    <name evidence="1" type="ORF">ACH5RR_026101</name>
</gene>
<name>A0ABD2Z3S9_9GENT</name>
<keyword evidence="2" id="KW-1185">Reference proteome</keyword>
<reference evidence="1 2" key="1">
    <citation type="submission" date="2024-11" db="EMBL/GenBank/DDBJ databases">
        <title>A near-complete genome assembly of Cinchona calisaya.</title>
        <authorList>
            <person name="Lian D.C."/>
            <person name="Zhao X.W."/>
            <person name="Wei L."/>
        </authorList>
    </citation>
    <scope>NUCLEOTIDE SEQUENCE [LARGE SCALE GENOMIC DNA]</scope>
    <source>
        <tissue evidence="1">Nenye</tissue>
    </source>
</reference>
<evidence type="ECO:0000313" key="1">
    <source>
        <dbReference type="EMBL" id="KAL3513384.1"/>
    </source>
</evidence>
<dbReference type="EMBL" id="JBJUIK010000011">
    <property type="protein sequence ID" value="KAL3513384.1"/>
    <property type="molecule type" value="Genomic_DNA"/>
</dbReference>
<evidence type="ECO:0000313" key="2">
    <source>
        <dbReference type="Proteomes" id="UP001630127"/>
    </source>
</evidence>
<sequence length="146" mass="16738">MAEQVIQSMDGGAGIPTTAISLPMVNGHSVHADVMLREFDIVDSLLDSDNVEWEFRPRVVLNGILHDFLMRLPNNSALSNVHQMASQESTKWFRKHKIENYCIWLVFRLCQFNPTNKNLDFWKGGFHVNVLHNSDMFIRLKVINGA</sequence>
<proteinExistence type="predicted"/>
<accession>A0ABD2Z3S9</accession>
<protein>
    <submittedName>
        <fullName evidence="1">Uncharacterized protein</fullName>
    </submittedName>
</protein>
<dbReference type="AlphaFoldDB" id="A0ABD2Z3S9"/>
<dbReference type="Proteomes" id="UP001630127">
    <property type="component" value="Unassembled WGS sequence"/>
</dbReference>